<dbReference type="InterPro" id="IPR025365">
    <property type="entry name" value="DUF4269"/>
</dbReference>
<protein>
    <recommendedName>
        <fullName evidence="3">DUF4269 domain-containing protein</fullName>
    </recommendedName>
</protein>
<keyword evidence="2" id="KW-1185">Reference proteome</keyword>
<dbReference type="Proteomes" id="UP000216998">
    <property type="component" value="Unassembled WGS sequence"/>
</dbReference>
<accession>A0A255Z755</accession>
<dbReference type="Pfam" id="PF14091">
    <property type="entry name" value="DUF4269"/>
    <property type="match status" value="1"/>
</dbReference>
<dbReference type="OrthoDB" id="6402248at2"/>
<reference evidence="1 2" key="1">
    <citation type="submission" date="2017-07" db="EMBL/GenBank/DDBJ databases">
        <title>Niveispirillum cyanobacteriorum sp. nov., isolated from cyanobacterial aggregates in a eutrophic lake.</title>
        <authorList>
            <person name="Cai H."/>
        </authorList>
    </citation>
    <scope>NUCLEOTIDE SEQUENCE [LARGE SCALE GENOMIC DNA]</scope>
    <source>
        <strain evidence="2">TH1-14</strain>
    </source>
</reference>
<gene>
    <name evidence="1" type="ORF">CHU95_04395</name>
</gene>
<sequence>MAENLSDFRDWSLLARGSADQRRAFDLLIHHRPFDRLSMYETGLAGTFPIDLAVSGSDLDILVQADDPLAVGPVLEAAFGGEAGYACRSVRVTDGPALVARFRLGDVPVEIFVQALPVARQMGWRHMMVEARLLALAPALRPAVRGLKQAGIKTEPAFAQLLALPGDPYQALLGLEALSDSALADLLAQRWSAMSK</sequence>
<evidence type="ECO:0000313" key="1">
    <source>
        <dbReference type="EMBL" id="OYQ36470.1"/>
    </source>
</evidence>
<comment type="caution">
    <text evidence="1">The sequence shown here is derived from an EMBL/GenBank/DDBJ whole genome shotgun (WGS) entry which is preliminary data.</text>
</comment>
<proteinExistence type="predicted"/>
<dbReference type="RefSeq" id="WP_094454106.1">
    <property type="nucleotide sequence ID" value="NZ_NOXU01000022.1"/>
</dbReference>
<organism evidence="1 2">
    <name type="scientific">Niveispirillum lacus</name>
    <dbReference type="NCBI Taxonomy" id="1981099"/>
    <lineage>
        <taxon>Bacteria</taxon>
        <taxon>Pseudomonadati</taxon>
        <taxon>Pseudomonadota</taxon>
        <taxon>Alphaproteobacteria</taxon>
        <taxon>Rhodospirillales</taxon>
        <taxon>Azospirillaceae</taxon>
        <taxon>Niveispirillum</taxon>
    </lineage>
</organism>
<evidence type="ECO:0000313" key="2">
    <source>
        <dbReference type="Proteomes" id="UP000216998"/>
    </source>
</evidence>
<name>A0A255Z755_9PROT</name>
<dbReference type="EMBL" id="NOXU01000022">
    <property type="protein sequence ID" value="OYQ36470.1"/>
    <property type="molecule type" value="Genomic_DNA"/>
</dbReference>
<dbReference type="AlphaFoldDB" id="A0A255Z755"/>
<evidence type="ECO:0008006" key="3">
    <source>
        <dbReference type="Google" id="ProtNLM"/>
    </source>
</evidence>